<feature type="chain" id="PRO_5008687043" evidence="2">
    <location>
        <begin position="26"/>
        <end position="358"/>
    </location>
</feature>
<dbReference type="PANTHER" id="PTHR19328">
    <property type="entry name" value="HEDGEHOG-INTERACTING PROTEIN"/>
    <property type="match status" value="1"/>
</dbReference>
<evidence type="ECO:0000256" key="2">
    <source>
        <dbReference type="SAM" id="SignalP"/>
    </source>
</evidence>
<dbReference type="STRING" id="1138170.GA0061105_102231"/>
<feature type="signal peptide" evidence="2">
    <location>
        <begin position="1"/>
        <end position="25"/>
    </location>
</feature>
<dbReference type="Pfam" id="PF07995">
    <property type="entry name" value="GSDH"/>
    <property type="match status" value="1"/>
</dbReference>
<evidence type="ECO:0000313" key="4">
    <source>
        <dbReference type="EMBL" id="SCB57242.1"/>
    </source>
</evidence>
<name>A0A1C3XYA3_9HYPH</name>
<dbReference type="AlphaFoldDB" id="A0A1C3XYA3"/>
<dbReference type="PANTHER" id="PTHR19328:SF13">
    <property type="entry name" value="HIPL1 PROTEIN"/>
    <property type="match status" value="1"/>
</dbReference>
<accession>A0A1C3XYA3</accession>
<dbReference type="InterPro" id="IPR011042">
    <property type="entry name" value="6-blade_b-propeller_TolB-like"/>
</dbReference>
<keyword evidence="2" id="KW-0732">Signal</keyword>
<organism evidence="4 5">
    <name type="scientific">Rhizobium aethiopicum</name>
    <dbReference type="NCBI Taxonomy" id="1138170"/>
    <lineage>
        <taxon>Bacteria</taxon>
        <taxon>Pseudomonadati</taxon>
        <taxon>Pseudomonadota</taxon>
        <taxon>Alphaproteobacteria</taxon>
        <taxon>Hyphomicrobiales</taxon>
        <taxon>Rhizobiaceae</taxon>
        <taxon>Rhizobium/Agrobacterium group</taxon>
        <taxon>Rhizobium</taxon>
    </lineage>
</organism>
<protein>
    <submittedName>
        <fullName evidence="4">Glucose/arabinose dehydrogenase, beta-propeller fold</fullName>
    </submittedName>
</protein>
<proteinExistence type="predicted"/>
<dbReference type="SUPFAM" id="SSF50952">
    <property type="entry name" value="Soluble quinoprotein glucose dehydrogenase"/>
    <property type="match status" value="1"/>
</dbReference>
<dbReference type="EMBL" id="FMAJ01000002">
    <property type="protein sequence ID" value="SCB57242.1"/>
    <property type="molecule type" value="Genomic_DNA"/>
</dbReference>
<feature type="region of interest" description="Disordered" evidence="1">
    <location>
        <begin position="337"/>
        <end position="358"/>
    </location>
</feature>
<dbReference type="InterPro" id="IPR011041">
    <property type="entry name" value="Quinoprot_gluc/sorb_DH_b-prop"/>
</dbReference>
<evidence type="ECO:0000313" key="5">
    <source>
        <dbReference type="Proteomes" id="UP000198723"/>
    </source>
</evidence>
<feature type="domain" description="Glucose/Sorbosone dehydrogenase" evidence="3">
    <location>
        <begin position="51"/>
        <end position="338"/>
    </location>
</feature>
<evidence type="ECO:0000259" key="3">
    <source>
        <dbReference type="Pfam" id="PF07995"/>
    </source>
</evidence>
<evidence type="ECO:0000256" key="1">
    <source>
        <dbReference type="SAM" id="MobiDB-lite"/>
    </source>
</evidence>
<reference evidence="4 5" key="1">
    <citation type="submission" date="2016-08" db="EMBL/GenBank/DDBJ databases">
        <authorList>
            <person name="Seilhamer J.J."/>
        </authorList>
    </citation>
    <scope>NUCLEOTIDE SEQUENCE [LARGE SCALE GENOMIC DNA]</scope>
    <source>
        <strain evidence="4 5">HBR26</strain>
    </source>
</reference>
<dbReference type="Gene3D" id="2.120.10.30">
    <property type="entry name" value="TolB, C-terminal domain"/>
    <property type="match status" value="1"/>
</dbReference>
<gene>
    <name evidence="4" type="ORF">GA0061105_102231</name>
</gene>
<dbReference type="Proteomes" id="UP000198723">
    <property type="component" value="Unassembled WGS sequence"/>
</dbReference>
<dbReference type="InterPro" id="IPR012938">
    <property type="entry name" value="Glc/Sorbosone_DH"/>
</dbReference>
<sequence length="358" mass="39060">MTKPRPSAIALACILNGTVMSLGWAKDASPPRSVAGMSTSDWAVETVVDELDYPWDIEASGQRIFVTEAAGNVVVVQDGQMRRYPLQTSSGISREGGGGLLGMALAKQFETSGVAYFYHTYRTGGGLLNKVIEASFDGNSWRETRTLLEEIPGHRLYNGGRLAIGPDGNLYVTTGWIEDGDLPQDRESLAGKVLRITPQGEVPADNPFPGSYVYSFGHRNPQGLAWDRDGKMFVAEHGQSAHDEINHIRPGLNFGWPLIDGDEQLEGMETAYLHSSSDTWAPSGIAFWGNELLVATLVGRGIYVLDERARDLKSIYASGDRFRDVLPLGDDLYAITTNRSPRGEGPSDDQLIKLSPKL</sequence>
<dbReference type="RefSeq" id="WP_092749037.1">
    <property type="nucleotide sequence ID" value="NZ_FMAJ01000002.1"/>
</dbReference>